<keyword evidence="6" id="KW-1185">Reference proteome</keyword>
<evidence type="ECO:0000313" key="6">
    <source>
        <dbReference type="Proteomes" id="UP000030023"/>
    </source>
</evidence>
<evidence type="ECO:0000256" key="1">
    <source>
        <dbReference type="ARBA" id="ARBA00001933"/>
    </source>
</evidence>
<dbReference type="SUPFAM" id="SSF51419">
    <property type="entry name" value="PLP-binding barrel"/>
    <property type="match status" value="1"/>
</dbReference>
<dbReference type="InterPro" id="IPR011079">
    <property type="entry name" value="Ala_racemase_C"/>
</dbReference>
<comment type="cofactor">
    <cofactor evidence="1">
        <name>pyridoxal 5'-phosphate</name>
        <dbReference type="ChEBI" id="CHEBI:597326"/>
    </cofactor>
</comment>
<evidence type="ECO:0000259" key="4">
    <source>
        <dbReference type="SMART" id="SM01005"/>
    </source>
</evidence>
<name>A0ABR4XPC1_9LACO</name>
<sequence>MVTAIHRNTWLSVDLGAALHNIKVIKKWTKAKKVYAVLKADAYGLGAVRLAESFEKNKAADAFVVANVDEALELRNAGSMLPIWVLGAWDYADIQLFVDKGFVITIPSLDWLKNIPNFNGKLKVSLAIDTGMTRIGFDKHDQISEAKKLIDGDLNLELFSVYTHFATADEAGEKSADYFAKQLDTWHALIDDQGFDPEVFSMANSATCIWHNEDPRISFAAIRPGEIISGNDPSNGQLPMPKDLDIRKVISLHTKIADVRYVAKGQPISYGATEVMPYDGYLATVPIGYEDGLLRRMQDGPV</sequence>
<dbReference type="InterPro" id="IPR000821">
    <property type="entry name" value="Ala_racemase"/>
</dbReference>
<dbReference type="SUPFAM" id="SSF50621">
    <property type="entry name" value="Alanine racemase C-terminal domain-like"/>
    <property type="match status" value="1"/>
</dbReference>
<dbReference type="Gene3D" id="3.20.20.10">
    <property type="entry name" value="Alanine racemase"/>
    <property type="match status" value="1"/>
</dbReference>
<keyword evidence="3" id="KW-0413">Isomerase</keyword>
<feature type="domain" description="Alanine racemase C-terminal" evidence="4">
    <location>
        <begin position="249"/>
        <end position="302"/>
    </location>
</feature>
<feature type="non-terminal residue" evidence="5">
    <location>
        <position position="302"/>
    </location>
</feature>
<organism evidence="5 6">
    <name type="scientific">Oenococcus alcoholitolerans</name>
    <dbReference type="NCBI Taxonomy" id="931074"/>
    <lineage>
        <taxon>Bacteria</taxon>
        <taxon>Bacillati</taxon>
        <taxon>Bacillota</taxon>
        <taxon>Bacilli</taxon>
        <taxon>Lactobacillales</taxon>
        <taxon>Lactobacillaceae</taxon>
        <taxon>Oenococcus</taxon>
    </lineage>
</organism>
<dbReference type="InterPro" id="IPR029066">
    <property type="entry name" value="PLP-binding_barrel"/>
</dbReference>
<dbReference type="InterPro" id="IPR001608">
    <property type="entry name" value="Ala_racemase_N"/>
</dbReference>
<evidence type="ECO:0000313" key="5">
    <source>
        <dbReference type="EMBL" id="KGO25919.1"/>
    </source>
</evidence>
<reference evidence="5 6" key="1">
    <citation type="journal article" date="2014" name="Antonie Van Leeuwenhoek">
        <title>Oenococcus alcoholitolerans sp. nov., a lactic acid bacteria isolated from cachaca and ethanol fermentation processes.</title>
        <authorList>
            <person name="Badotti F."/>
            <person name="Moreira A.P."/>
            <person name="Tonon L.A."/>
            <person name="de Lucena B.T."/>
            <person name="Gomes Fde C."/>
            <person name="Kruger R."/>
            <person name="Thompson C.C."/>
            <person name="de Morais M.A.Jr."/>
            <person name="Rosa C.A."/>
            <person name="Thompson F.L."/>
        </authorList>
    </citation>
    <scope>NUCLEOTIDE SEQUENCE [LARGE SCALE GENOMIC DNA]</scope>
    <source>
        <strain evidence="5 6">UFRJ-M7.2.18</strain>
    </source>
</reference>
<protein>
    <submittedName>
        <fullName evidence="5">Alanine racemase</fullName>
    </submittedName>
</protein>
<dbReference type="PANTHER" id="PTHR30511:SF0">
    <property type="entry name" value="ALANINE RACEMASE, CATABOLIC-RELATED"/>
    <property type="match status" value="1"/>
</dbReference>
<dbReference type="EMBL" id="AXCV01000449">
    <property type="protein sequence ID" value="KGO25919.1"/>
    <property type="molecule type" value="Genomic_DNA"/>
</dbReference>
<gene>
    <name evidence="5" type="ORF">Q757_08180</name>
</gene>
<dbReference type="Gene3D" id="2.40.37.10">
    <property type="entry name" value="Lyase, Ornithine Decarboxylase, Chain A, domain 1"/>
    <property type="match status" value="1"/>
</dbReference>
<dbReference type="PROSITE" id="PS00395">
    <property type="entry name" value="ALANINE_RACEMASE"/>
    <property type="match status" value="1"/>
</dbReference>
<proteinExistence type="predicted"/>
<dbReference type="Pfam" id="PF00842">
    <property type="entry name" value="Ala_racemase_C"/>
    <property type="match status" value="1"/>
</dbReference>
<dbReference type="Pfam" id="PF01168">
    <property type="entry name" value="Ala_racemase_N"/>
    <property type="match status" value="1"/>
</dbReference>
<dbReference type="CDD" id="cd00430">
    <property type="entry name" value="PLPDE_III_AR"/>
    <property type="match status" value="1"/>
</dbReference>
<evidence type="ECO:0000256" key="3">
    <source>
        <dbReference type="ARBA" id="ARBA00023235"/>
    </source>
</evidence>
<dbReference type="PRINTS" id="PR00992">
    <property type="entry name" value="ALARACEMASE"/>
</dbReference>
<dbReference type="Proteomes" id="UP000030023">
    <property type="component" value="Unassembled WGS sequence"/>
</dbReference>
<dbReference type="InterPro" id="IPR020622">
    <property type="entry name" value="Ala_racemase_pyridoxalP-BS"/>
</dbReference>
<dbReference type="SMART" id="SM01005">
    <property type="entry name" value="Ala_racemase_C"/>
    <property type="match status" value="1"/>
</dbReference>
<accession>A0ABR4XPC1</accession>
<dbReference type="NCBIfam" id="TIGR00492">
    <property type="entry name" value="alr"/>
    <property type="match status" value="1"/>
</dbReference>
<keyword evidence="2" id="KW-0663">Pyridoxal phosphate</keyword>
<dbReference type="InterPro" id="IPR009006">
    <property type="entry name" value="Ala_racemase/Decarboxylase_C"/>
</dbReference>
<dbReference type="PANTHER" id="PTHR30511">
    <property type="entry name" value="ALANINE RACEMASE"/>
    <property type="match status" value="1"/>
</dbReference>
<evidence type="ECO:0000256" key="2">
    <source>
        <dbReference type="ARBA" id="ARBA00022898"/>
    </source>
</evidence>
<comment type="caution">
    <text evidence="5">The sequence shown here is derived from an EMBL/GenBank/DDBJ whole genome shotgun (WGS) entry which is preliminary data.</text>
</comment>